<evidence type="ECO:0000313" key="1">
    <source>
        <dbReference type="EMBL" id="OBT95471.1"/>
    </source>
</evidence>
<organism evidence="1 2">
    <name type="scientific">Pseudogymnoascus verrucosus</name>
    <dbReference type="NCBI Taxonomy" id="342668"/>
    <lineage>
        <taxon>Eukaryota</taxon>
        <taxon>Fungi</taxon>
        <taxon>Dikarya</taxon>
        <taxon>Ascomycota</taxon>
        <taxon>Pezizomycotina</taxon>
        <taxon>Leotiomycetes</taxon>
        <taxon>Thelebolales</taxon>
        <taxon>Thelebolaceae</taxon>
        <taxon>Pseudogymnoascus</taxon>
    </lineage>
</organism>
<dbReference type="Proteomes" id="UP000091956">
    <property type="component" value="Unassembled WGS sequence"/>
</dbReference>
<dbReference type="EMBL" id="KV460235">
    <property type="protein sequence ID" value="OBT95471.1"/>
    <property type="molecule type" value="Genomic_DNA"/>
</dbReference>
<reference evidence="2" key="2">
    <citation type="journal article" date="2018" name="Nat. Commun.">
        <title>Extreme sensitivity to ultraviolet light in the fungal pathogen causing white-nose syndrome of bats.</title>
        <authorList>
            <person name="Palmer J.M."/>
            <person name="Drees K.P."/>
            <person name="Foster J.T."/>
            <person name="Lindner D.L."/>
        </authorList>
    </citation>
    <scope>NUCLEOTIDE SEQUENCE [LARGE SCALE GENOMIC DNA]</scope>
    <source>
        <strain evidence="2">UAMH 10579</strain>
    </source>
</reference>
<dbReference type="RefSeq" id="XP_018129204.1">
    <property type="nucleotide sequence ID" value="XM_018274642.2"/>
</dbReference>
<accession>A0A1B8GI01</accession>
<protein>
    <submittedName>
        <fullName evidence="1">Uncharacterized protein</fullName>
    </submittedName>
</protein>
<dbReference type="GeneID" id="28838562"/>
<reference evidence="1 2" key="1">
    <citation type="submission" date="2016-03" db="EMBL/GenBank/DDBJ databases">
        <title>Comparative genomics of Pseudogymnoascus destructans, the fungus causing white-nose syndrome of bats.</title>
        <authorList>
            <person name="Palmer J.M."/>
            <person name="Drees K.P."/>
            <person name="Foster J.T."/>
            <person name="Lindner D.L."/>
        </authorList>
    </citation>
    <scope>NUCLEOTIDE SEQUENCE [LARGE SCALE GENOMIC DNA]</scope>
    <source>
        <strain evidence="1 2">UAMH 10579</strain>
    </source>
</reference>
<keyword evidence="2" id="KW-1185">Reference proteome</keyword>
<dbReference type="AlphaFoldDB" id="A0A1B8GI01"/>
<evidence type="ECO:0000313" key="2">
    <source>
        <dbReference type="Proteomes" id="UP000091956"/>
    </source>
</evidence>
<name>A0A1B8GI01_9PEZI</name>
<gene>
    <name evidence="1" type="ORF">VE01_05176</name>
</gene>
<sequence length="187" mass="21365">MSSRVNAAKRGMWSPTVINNENTMTGYLGQGMAGFQNVKDVITAYKYHRFNEINNNLLAQSNRIGAMFQAMEAHLAAQPALHQSGNVLLQPYQNANLQAQWRTFMNTKAATANTRAELWMDNWTTQLETTYCSNYQLSFAQDRTTELRQATGDPNILSDEQIFIDKITRLRQEVNSRPAWVWNPPVF</sequence>
<proteinExistence type="predicted"/>
<dbReference type="STRING" id="342668.A0A1B8GI01"/>